<feature type="region of interest" description="Disordered" evidence="4">
    <location>
        <begin position="529"/>
        <end position="556"/>
    </location>
</feature>
<dbReference type="AlphaFoldDB" id="A0A316YYF2"/>
<proteinExistence type="predicted"/>
<organism evidence="7 8">
    <name type="scientific">Tilletiopsis washingtonensis</name>
    <dbReference type="NCBI Taxonomy" id="58919"/>
    <lineage>
        <taxon>Eukaryota</taxon>
        <taxon>Fungi</taxon>
        <taxon>Dikarya</taxon>
        <taxon>Basidiomycota</taxon>
        <taxon>Ustilaginomycotina</taxon>
        <taxon>Exobasidiomycetes</taxon>
        <taxon>Entylomatales</taxon>
        <taxon>Entylomatales incertae sedis</taxon>
        <taxon>Tilletiopsis</taxon>
    </lineage>
</organism>
<evidence type="ECO:0000259" key="6">
    <source>
        <dbReference type="PROSITE" id="PS50222"/>
    </source>
</evidence>
<feature type="domain" description="RRM" evidence="5">
    <location>
        <begin position="8"/>
        <end position="81"/>
    </location>
</feature>
<dbReference type="InterPro" id="IPR000504">
    <property type="entry name" value="RRM_dom"/>
</dbReference>
<keyword evidence="3" id="KW-0694">RNA-binding</keyword>
<dbReference type="GO" id="GO:0005793">
    <property type="term" value="C:endoplasmic reticulum-Golgi intermediate compartment"/>
    <property type="evidence" value="ECO:0007669"/>
    <property type="project" value="TreeGrafter"/>
</dbReference>
<dbReference type="EMBL" id="KZ819313">
    <property type="protein sequence ID" value="PWN94487.1"/>
    <property type="molecule type" value="Genomic_DNA"/>
</dbReference>
<evidence type="ECO:0000313" key="7">
    <source>
        <dbReference type="EMBL" id="PWN94487.1"/>
    </source>
</evidence>
<reference evidence="7 8" key="1">
    <citation type="journal article" date="2018" name="Mol. Biol. Evol.">
        <title>Broad Genomic Sampling Reveals a Smut Pathogenic Ancestry of the Fungal Clade Ustilaginomycotina.</title>
        <authorList>
            <person name="Kijpornyongpan T."/>
            <person name="Mondo S.J."/>
            <person name="Barry K."/>
            <person name="Sandor L."/>
            <person name="Lee J."/>
            <person name="Lipzen A."/>
            <person name="Pangilinan J."/>
            <person name="LaButti K."/>
            <person name="Hainaut M."/>
            <person name="Henrissat B."/>
            <person name="Grigoriev I.V."/>
            <person name="Spatafora J.W."/>
            <person name="Aime M.C."/>
        </authorList>
    </citation>
    <scope>NUCLEOTIDE SEQUENCE [LARGE SCALE GENOMIC DNA]</scope>
    <source>
        <strain evidence="7 8">MCA 4186</strain>
    </source>
</reference>
<dbReference type="InterPro" id="IPR018247">
    <property type="entry name" value="EF_Hand_1_Ca_BS"/>
</dbReference>
<dbReference type="RefSeq" id="XP_025594766.1">
    <property type="nucleotide sequence ID" value="XM_025744518.1"/>
</dbReference>
<feature type="region of interest" description="Disordered" evidence="4">
    <location>
        <begin position="673"/>
        <end position="750"/>
    </location>
</feature>
<gene>
    <name evidence="7" type="ORF">FA09DRAFT_342008</name>
</gene>
<evidence type="ECO:0000256" key="1">
    <source>
        <dbReference type="ARBA" id="ARBA00022729"/>
    </source>
</evidence>
<dbReference type="Proteomes" id="UP000245946">
    <property type="component" value="Unassembled WGS sequence"/>
</dbReference>
<dbReference type="PROSITE" id="PS00018">
    <property type="entry name" value="EF_HAND_1"/>
    <property type="match status" value="1"/>
</dbReference>
<sequence>MSASADGRSVHVAGVAAASSAASLSDYFAFVGEVDAVELHDAAQPRAATVTFKRPSAASSAVMLSGGVVDGAALTITLPGAAAASERAAAAPEPAAAAGAPVAQEDKPAAARVAELLAAGYALSDDVAARALALDQQHGLSAKFKAYLASLDHSLGAQITRHAPPPPPPQPAAMTQQTEHTPQGAAATLSASEKKASAAPVPGDSPAEVGPRTTTTVPGAAAAPQTASEHAQQAVEGLSKTVQAKAGEILTPMQAKAGEILNRPDVKSRTDFAWAKLSEYYSAVANHPRIHSLYTSANKTVKDVHEEARKIAAEKKAGGAGGAAGTSAPAARAGHVSQASMPLLLVAVLLFSSLSMGSVAAHGEEEPASVAGEAPHAKGKESYIQRHMASEHHIGAFDLGAFHSLHDLNRDGVLDRAEIEAIYGVHHSTSVKHSPTYEVHDAKADRIVKEVLKRIDANGDALITKAEFVNAGADGLPLFEEYGKGILGHHYDEESEYFVHHEEVFHNTPETQTDESYNHKEDIEHFAHHGKIEAEEERRERKAEGMPTREQDERRKADALLRGETYTSPYDAQIPQKDSPTAPQMAYDSHAQDGGAAYEARVETQHTFRTPEGEHVVRTKPDEAFKAQAAAQEHNRIPEREEGETAEGYKARLSAHAQRLAAAENWALANPGLAARPSGDNGRDPTTGALKQMKGESDEAFLDRKNKEKFQASKQRPKFQGVTNDMRKAAPYKRPDFQNQGRMKSYFGEF</sequence>
<evidence type="ECO:0000256" key="3">
    <source>
        <dbReference type="PROSITE-ProRule" id="PRU00176"/>
    </source>
</evidence>
<dbReference type="GeneID" id="37272062"/>
<feature type="region of interest" description="Disordered" evidence="4">
    <location>
        <begin position="158"/>
        <end position="237"/>
    </location>
</feature>
<dbReference type="InterPro" id="IPR002048">
    <property type="entry name" value="EF_hand_dom"/>
</dbReference>
<dbReference type="OrthoDB" id="289247at2759"/>
<dbReference type="SUPFAM" id="SSF47473">
    <property type="entry name" value="EF-hand"/>
    <property type="match status" value="1"/>
</dbReference>
<accession>A0A316YYF2</accession>
<dbReference type="GO" id="GO:0003723">
    <property type="term" value="F:RNA binding"/>
    <property type="evidence" value="ECO:0007669"/>
    <property type="project" value="UniProtKB-UniRule"/>
</dbReference>
<dbReference type="STRING" id="58919.A0A316YYF2"/>
<dbReference type="InterPro" id="IPR040250">
    <property type="entry name" value="Nucleobindin"/>
</dbReference>
<evidence type="ECO:0000256" key="4">
    <source>
        <dbReference type="SAM" id="MobiDB-lite"/>
    </source>
</evidence>
<name>A0A316YYF2_9BASI</name>
<dbReference type="PANTHER" id="PTHR19237:SF20">
    <property type="entry name" value="NUCLEOBINDIN 1"/>
    <property type="match status" value="1"/>
</dbReference>
<dbReference type="PROSITE" id="PS50102">
    <property type="entry name" value="RRM"/>
    <property type="match status" value="1"/>
</dbReference>
<dbReference type="GO" id="GO:0070062">
    <property type="term" value="C:extracellular exosome"/>
    <property type="evidence" value="ECO:0007669"/>
    <property type="project" value="TreeGrafter"/>
</dbReference>
<dbReference type="Gene3D" id="1.10.238.10">
    <property type="entry name" value="EF-hand"/>
    <property type="match status" value="1"/>
</dbReference>
<feature type="compositionally biased region" description="Low complexity" evidence="4">
    <location>
        <begin position="211"/>
        <end position="227"/>
    </location>
</feature>
<evidence type="ECO:0000256" key="2">
    <source>
        <dbReference type="ARBA" id="ARBA00022837"/>
    </source>
</evidence>
<feature type="compositionally biased region" description="Basic and acidic residues" evidence="4">
    <location>
        <begin position="725"/>
        <end position="736"/>
    </location>
</feature>
<evidence type="ECO:0008006" key="9">
    <source>
        <dbReference type="Google" id="ProtNLM"/>
    </source>
</evidence>
<dbReference type="PROSITE" id="PS50222">
    <property type="entry name" value="EF_HAND_2"/>
    <property type="match status" value="1"/>
</dbReference>
<keyword evidence="2" id="KW-0106">Calcium</keyword>
<dbReference type="InterPro" id="IPR011992">
    <property type="entry name" value="EF-hand-dom_pair"/>
</dbReference>
<dbReference type="PANTHER" id="PTHR19237">
    <property type="entry name" value="NUCLEOBINDIN"/>
    <property type="match status" value="1"/>
</dbReference>
<protein>
    <recommendedName>
        <fullName evidence="9">RRM domain-containing protein</fullName>
    </recommendedName>
</protein>
<feature type="domain" description="EF-hand" evidence="6">
    <location>
        <begin position="443"/>
        <end position="478"/>
    </location>
</feature>
<evidence type="ECO:0000259" key="5">
    <source>
        <dbReference type="PROSITE" id="PS50102"/>
    </source>
</evidence>
<evidence type="ECO:0000313" key="8">
    <source>
        <dbReference type="Proteomes" id="UP000245946"/>
    </source>
</evidence>
<keyword evidence="8" id="KW-1185">Reference proteome</keyword>
<feature type="compositionally biased region" description="Basic and acidic residues" evidence="4">
    <location>
        <begin position="693"/>
        <end position="711"/>
    </location>
</feature>
<keyword evidence="1" id="KW-0732">Signal</keyword>
<dbReference type="GO" id="GO:0005509">
    <property type="term" value="F:calcium ion binding"/>
    <property type="evidence" value="ECO:0007669"/>
    <property type="project" value="InterPro"/>
</dbReference>